<accession>A0A917N0X3</accession>
<feature type="chain" id="PRO_5037161412" description="Lipoprotein" evidence="1">
    <location>
        <begin position="25"/>
        <end position="215"/>
    </location>
</feature>
<evidence type="ECO:0000256" key="1">
    <source>
        <dbReference type="SAM" id="SignalP"/>
    </source>
</evidence>
<organism evidence="2 3">
    <name type="scientific">Mucilaginibacter galii</name>
    <dbReference type="NCBI Taxonomy" id="2005073"/>
    <lineage>
        <taxon>Bacteria</taxon>
        <taxon>Pseudomonadati</taxon>
        <taxon>Bacteroidota</taxon>
        <taxon>Sphingobacteriia</taxon>
        <taxon>Sphingobacteriales</taxon>
        <taxon>Sphingobacteriaceae</taxon>
        <taxon>Mucilaginibacter</taxon>
    </lineage>
</organism>
<reference evidence="2" key="2">
    <citation type="submission" date="2020-09" db="EMBL/GenBank/DDBJ databases">
        <authorList>
            <person name="Sun Q."/>
            <person name="Sedlacek I."/>
        </authorList>
    </citation>
    <scope>NUCLEOTIDE SEQUENCE</scope>
    <source>
        <strain evidence="2">CCM 8711</strain>
    </source>
</reference>
<reference evidence="2" key="1">
    <citation type="journal article" date="2014" name="Int. J. Syst. Evol. Microbiol.">
        <title>Complete genome sequence of Corynebacterium casei LMG S-19264T (=DSM 44701T), isolated from a smear-ripened cheese.</title>
        <authorList>
            <consortium name="US DOE Joint Genome Institute (JGI-PGF)"/>
            <person name="Walter F."/>
            <person name="Albersmeier A."/>
            <person name="Kalinowski J."/>
            <person name="Ruckert C."/>
        </authorList>
    </citation>
    <scope>NUCLEOTIDE SEQUENCE</scope>
    <source>
        <strain evidence="2">CCM 8711</strain>
    </source>
</reference>
<feature type="signal peptide" evidence="1">
    <location>
        <begin position="1"/>
        <end position="24"/>
    </location>
</feature>
<keyword evidence="1" id="KW-0732">Signal</keyword>
<proteinExistence type="predicted"/>
<gene>
    <name evidence="2" type="ORF">GCM10011425_15130</name>
</gene>
<evidence type="ECO:0008006" key="4">
    <source>
        <dbReference type="Google" id="ProtNLM"/>
    </source>
</evidence>
<dbReference type="EMBL" id="BMDO01000003">
    <property type="protein sequence ID" value="GGI50301.1"/>
    <property type="molecule type" value="Genomic_DNA"/>
</dbReference>
<dbReference type="RefSeq" id="WP_188415362.1">
    <property type="nucleotide sequence ID" value="NZ_BMDO01000003.1"/>
</dbReference>
<name>A0A917N0X3_9SPHI</name>
<evidence type="ECO:0000313" key="2">
    <source>
        <dbReference type="EMBL" id="GGI50301.1"/>
    </source>
</evidence>
<evidence type="ECO:0000313" key="3">
    <source>
        <dbReference type="Proteomes" id="UP000662074"/>
    </source>
</evidence>
<dbReference type="PROSITE" id="PS51257">
    <property type="entry name" value="PROKAR_LIPOPROTEIN"/>
    <property type="match status" value="1"/>
</dbReference>
<sequence length="215" mass="24372">MKSTNWKKNLSLCAIALLALQACNTKPSHKQEAKTKQDSTVKATSGAQYAPVNTWIDDFRNFRTAVYQKDIDKQKTYFDFPLNADTTQIWELVYDGAEEGKRPKTFPGTFTEADFVKHQSVIFTEAFTKSLLKEKSEKITQADGYTTPKINDGKDGYYMVASYDKAAKTLTLTLSYPGGIDEEGNYVSEGEYAIIYFFKVENNKYLKFEKVLFAG</sequence>
<comment type="caution">
    <text evidence="2">The sequence shown here is derived from an EMBL/GenBank/DDBJ whole genome shotgun (WGS) entry which is preliminary data.</text>
</comment>
<keyword evidence="3" id="KW-1185">Reference proteome</keyword>
<protein>
    <recommendedName>
        <fullName evidence="4">Lipoprotein</fullName>
    </recommendedName>
</protein>
<dbReference type="AlphaFoldDB" id="A0A917N0X3"/>
<dbReference type="Proteomes" id="UP000662074">
    <property type="component" value="Unassembled WGS sequence"/>
</dbReference>